<sequence length="89" mass="10173">MPGIELLSRAKGWHEAKRDGIMEKQWTELPDYRVNRHPLYAQRATNTVARIAKRKLSFTDGDALASLAKLLPRSSDRAAEPDFLKLRRA</sequence>
<organism evidence="1 2">
    <name type="scientific">Lasius platythorax</name>
    <dbReference type="NCBI Taxonomy" id="488582"/>
    <lineage>
        <taxon>Eukaryota</taxon>
        <taxon>Metazoa</taxon>
        <taxon>Ecdysozoa</taxon>
        <taxon>Arthropoda</taxon>
        <taxon>Hexapoda</taxon>
        <taxon>Insecta</taxon>
        <taxon>Pterygota</taxon>
        <taxon>Neoptera</taxon>
        <taxon>Endopterygota</taxon>
        <taxon>Hymenoptera</taxon>
        <taxon>Apocrita</taxon>
        <taxon>Aculeata</taxon>
        <taxon>Formicoidea</taxon>
        <taxon>Formicidae</taxon>
        <taxon>Formicinae</taxon>
        <taxon>Lasius</taxon>
        <taxon>Lasius</taxon>
    </lineage>
</organism>
<name>A0AAV2NC39_9HYME</name>
<dbReference type="AlphaFoldDB" id="A0AAV2NC39"/>
<accession>A0AAV2NC39</accession>
<reference evidence="1" key="1">
    <citation type="submission" date="2024-04" db="EMBL/GenBank/DDBJ databases">
        <authorList>
            <consortium name="Molecular Ecology Group"/>
        </authorList>
    </citation>
    <scope>NUCLEOTIDE SEQUENCE</scope>
</reference>
<keyword evidence="2" id="KW-1185">Reference proteome</keyword>
<gene>
    <name evidence="1" type="ORF">LPLAT_LOCUS3126</name>
</gene>
<protein>
    <submittedName>
        <fullName evidence="1">Uncharacterized protein</fullName>
    </submittedName>
</protein>
<proteinExistence type="predicted"/>
<dbReference type="EMBL" id="OZ034835">
    <property type="protein sequence ID" value="CAL1677054.1"/>
    <property type="molecule type" value="Genomic_DNA"/>
</dbReference>
<evidence type="ECO:0000313" key="2">
    <source>
        <dbReference type="Proteomes" id="UP001497644"/>
    </source>
</evidence>
<dbReference type="Proteomes" id="UP001497644">
    <property type="component" value="Chromosome 12"/>
</dbReference>
<evidence type="ECO:0000313" key="1">
    <source>
        <dbReference type="EMBL" id="CAL1677054.1"/>
    </source>
</evidence>